<dbReference type="PROSITE" id="PS01187">
    <property type="entry name" value="EGF_CA"/>
    <property type="match status" value="2"/>
</dbReference>
<dbReference type="SUPFAM" id="SSF57196">
    <property type="entry name" value="EGF/Laminin"/>
    <property type="match status" value="4"/>
</dbReference>
<evidence type="ECO:0000256" key="10">
    <source>
        <dbReference type="SAM" id="SignalP"/>
    </source>
</evidence>
<name>A0AAV3Z8Y2_9GAST</name>
<dbReference type="InterPro" id="IPR000742">
    <property type="entry name" value="EGF"/>
</dbReference>
<dbReference type="Pfam" id="PF14670">
    <property type="entry name" value="FXa_inhibition"/>
    <property type="match status" value="1"/>
</dbReference>
<keyword evidence="2" id="KW-0964">Secreted</keyword>
<evidence type="ECO:0000256" key="6">
    <source>
        <dbReference type="ARBA" id="ARBA00022837"/>
    </source>
</evidence>
<evidence type="ECO:0000256" key="5">
    <source>
        <dbReference type="ARBA" id="ARBA00022737"/>
    </source>
</evidence>
<gene>
    <name evidence="12" type="ORF">PoB_001687400</name>
</gene>
<dbReference type="InterPro" id="IPR018097">
    <property type="entry name" value="EGF_Ca-bd_CS"/>
</dbReference>
<dbReference type="InterPro" id="IPR050751">
    <property type="entry name" value="ECM_structural_protein"/>
</dbReference>
<dbReference type="GO" id="GO:0005576">
    <property type="term" value="C:extracellular region"/>
    <property type="evidence" value="ECO:0007669"/>
    <property type="project" value="UniProtKB-SubCell"/>
</dbReference>
<accession>A0AAV3Z8Y2</accession>
<evidence type="ECO:0000256" key="4">
    <source>
        <dbReference type="ARBA" id="ARBA00022729"/>
    </source>
</evidence>
<keyword evidence="7" id="KW-1015">Disulfide bond</keyword>
<dbReference type="PANTHER" id="PTHR24034:SF209">
    <property type="entry name" value="EGF-LIKE DOMAIN-CONTAINING PROTEIN"/>
    <property type="match status" value="1"/>
</dbReference>
<dbReference type="PROSITE" id="PS50026">
    <property type="entry name" value="EGF_3"/>
    <property type="match status" value="1"/>
</dbReference>
<dbReference type="Gene3D" id="2.10.25.10">
    <property type="entry name" value="Laminin"/>
    <property type="match status" value="4"/>
</dbReference>
<keyword evidence="4 10" id="KW-0732">Signal</keyword>
<feature type="domain" description="EGF-like" evidence="11">
    <location>
        <begin position="159"/>
        <end position="197"/>
    </location>
</feature>
<dbReference type="EMBL" id="BLXT01002034">
    <property type="protein sequence ID" value="GFN90368.1"/>
    <property type="molecule type" value="Genomic_DNA"/>
</dbReference>
<dbReference type="FunFam" id="2.10.25.10:FF:000008">
    <property type="entry name" value="Signal peptide, CUB domain, EGF-like 2"/>
    <property type="match status" value="1"/>
</dbReference>
<evidence type="ECO:0000256" key="7">
    <source>
        <dbReference type="ARBA" id="ARBA00023157"/>
    </source>
</evidence>
<proteinExistence type="predicted"/>
<dbReference type="SMART" id="SM00181">
    <property type="entry name" value="EGF"/>
    <property type="match status" value="4"/>
</dbReference>
<dbReference type="PANTHER" id="PTHR24034">
    <property type="entry name" value="EGF-LIKE DOMAIN-CONTAINING PROTEIN"/>
    <property type="match status" value="1"/>
</dbReference>
<dbReference type="InterPro" id="IPR000152">
    <property type="entry name" value="EGF-type_Asp/Asn_hydroxyl_site"/>
</dbReference>
<dbReference type="GO" id="GO:0005509">
    <property type="term" value="F:calcium ion binding"/>
    <property type="evidence" value="ECO:0007669"/>
    <property type="project" value="InterPro"/>
</dbReference>
<evidence type="ECO:0000313" key="13">
    <source>
        <dbReference type="Proteomes" id="UP000735302"/>
    </source>
</evidence>
<dbReference type="Pfam" id="PF12662">
    <property type="entry name" value="cEGF"/>
    <property type="match status" value="1"/>
</dbReference>
<dbReference type="Proteomes" id="UP000735302">
    <property type="component" value="Unassembled WGS sequence"/>
</dbReference>
<keyword evidence="5" id="KW-0677">Repeat</keyword>
<comment type="caution">
    <text evidence="12">The sequence shown here is derived from an EMBL/GenBank/DDBJ whole genome shotgun (WGS) entry which is preliminary data.</text>
</comment>
<keyword evidence="6" id="KW-0106">Calcium</keyword>
<sequence>MFTVRIVAAILVISVLCAGQRKENLGQFQKVFGLLQARFLANPNATECGHAYDSCGKKNTDAFNSINSVSDFCPFLKGFMDCIFDGCRVLSEVRNSIIHLINFAMDIMKIDCRLEMEVTDHCAISNGGCGHQCEHSDDGPICSCRKGYNLTADGKACQDIDECLNDNGGCDQFCVNSEGSYSCLCEESYGLSGKKCLRLEMEEMDYCAINNGGCGHICKHSDGGPICSCRKGYNLMADGKTCQDIDECAGENCCSQLCNNDRGGYTCGCLTEYFLNTDGCSCDARNVSGLLEPSGQKNESSANKTLKGKIP</sequence>
<evidence type="ECO:0000256" key="1">
    <source>
        <dbReference type="ARBA" id="ARBA00004613"/>
    </source>
</evidence>
<keyword evidence="3 9" id="KW-0245">EGF-like domain</keyword>
<evidence type="ECO:0000259" key="11">
    <source>
        <dbReference type="PROSITE" id="PS50026"/>
    </source>
</evidence>
<dbReference type="AlphaFoldDB" id="A0AAV3Z8Y2"/>
<evidence type="ECO:0000313" key="12">
    <source>
        <dbReference type="EMBL" id="GFN90368.1"/>
    </source>
</evidence>
<evidence type="ECO:0000256" key="3">
    <source>
        <dbReference type="ARBA" id="ARBA00022536"/>
    </source>
</evidence>
<organism evidence="12 13">
    <name type="scientific">Plakobranchus ocellatus</name>
    <dbReference type="NCBI Taxonomy" id="259542"/>
    <lineage>
        <taxon>Eukaryota</taxon>
        <taxon>Metazoa</taxon>
        <taxon>Spiralia</taxon>
        <taxon>Lophotrochozoa</taxon>
        <taxon>Mollusca</taxon>
        <taxon>Gastropoda</taxon>
        <taxon>Heterobranchia</taxon>
        <taxon>Euthyneura</taxon>
        <taxon>Panpulmonata</taxon>
        <taxon>Sacoglossa</taxon>
        <taxon>Placobranchoidea</taxon>
        <taxon>Plakobranchidae</taxon>
        <taxon>Plakobranchus</taxon>
    </lineage>
</organism>
<reference evidence="12 13" key="1">
    <citation type="journal article" date="2021" name="Elife">
        <title>Chloroplast acquisition without the gene transfer in kleptoplastic sea slugs, Plakobranchus ocellatus.</title>
        <authorList>
            <person name="Maeda T."/>
            <person name="Takahashi S."/>
            <person name="Yoshida T."/>
            <person name="Shimamura S."/>
            <person name="Takaki Y."/>
            <person name="Nagai Y."/>
            <person name="Toyoda A."/>
            <person name="Suzuki Y."/>
            <person name="Arimoto A."/>
            <person name="Ishii H."/>
            <person name="Satoh N."/>
            <person name="Nishiyama T."/>
            <person name="Hasebe M."/>
            <person name="Maruyama T."/>
            <person name="Minagawa J."/>
            <person name="Obokata J."/>
            <person name="Shigenobu S."/>
        </authorList>
    </citation>
    <scope>NUCLEOTIDE SEQUENCE [LARGE SCALE GENOMIC DNA]</scope>
</reference>
<dbReference type="FunFam" id="2.10.25.10:FF:000037">
    <property type="entry name" value="Signal peptide, CUB domain and EGF-like domain-containing 2"/>
    <property type="match status" value="1"/>
</dbReference>
<comment type="caution">
    <text evidence="9">Lacks conserved residue(s) required for the propagation of feature annotation.</text>
</comment>
<dbReference type="PROSITE" id="PS00010">
    <property type="entry name" value="ASX_HYDROXYL"/>
    <property type="match status" value="1"/>
</dbReference>
<dbReference type="SMART" id="SM00179">
    <property type="entry name" value="EGF_CA"/>
    <property type="match status" value="4"/>
</dbReference>
<dbReference type="InterPro" id="IPR026823">
    <property type="entry name" value="cEGF"/>
</dbReference>
<evidence type="ECO:0000256" key="2">
    <source>
        <dbReference type="ARBA" id="ARBA00022525"/>
    </source>
</evidence>
<dbReference type="InterPro" id="IPR001881">
    <property type="entry name" value="EGF-like_Ca-bd_dom"/>
</dbReference>
<keyword evidence="8" id="KW-0325">Glycoprotein</keyword>
<keyword evidence="13" id="KW-1185">Reference proteome</keyword>
<dbReference type="PROSITE" id="PS01186">
    <property type="entry name" value="EGF_2"/>
    <property type="match status" value="1"/>
</dbReference>
<feature type="signal peptide" evidence="10">
    <location>
        <begin position="1"/>
        <end position="19"/>
    </location>
</feature>
<protein>
    <submittedName>
        <fullName evidence="12">Multiple epidermal growth factor-like domains 6</fullName>
    </submittedName>
</protein>
<evidence type="ECO:0000256" key="9">
    <source>
        <dbReference type="PROSITE-ProRule" id="PRU00076"/>
    </source>
</evidence>
<comment type="subcellular location">
    <subcellularLocation>
        <location evidence="1">Secreted</location>
    </subcellularLocation>
</comment>
<evidence type="ECO:0000256" key="8">
    <source>
        <dbReference type="ARBA" id="ARBA00023180"/>
    </source>
</evidence>
<feature type="chain" id="PRO_5043439043" evidence="10">
    <location>
        <begin position="20"/>
        <end position="311"/>
    </location>
</feature>